<dbReference type="GO" id="GO:0016491">
    <property type="term" value="F:oxidoreductase activity"/>
    <property type="evidence" value="ECO:0007669"/>
    <property type="project" value="UniProtKB-KW"/>
</dbReference>
<evidence type="ECO:0000313" key="2">
    <source>
        <dbReference type="EMBL" id="SYZ34198.1"/>
    </source>
</evidence>
<protein>
    <submittedName>
        <fullName evidence="1 2">Pyridoxamine 5'-phosphate oxidase</fullName>
        <ecNumber evidence="2">1.-.-.-</ecNumber>
    </submittedName>
</protein>
<reference evidence="1 4" key="3">
    <citation type="submission" date="2018-10" db="EMBL/GenBank/DDBJ databases">
        <title>Propionibacterium australiense Genome Sequencing and Assembly.</title>
        <authorList>
            <person name="Bernier A.-M."/>
            <person name="Bernard K."/>
        </authorList>
    </citation>
    <scope>NUCLEOTIDE SEQUENCE [LARGE SCALE GENOMIC DNA]</scope>
    <source>
        <strain evidence="1 4">NML98A078</strain>
    </source>
</reference>
<sequence length="214" mass="23258">MEHRIHRYRERERHDREELYELLDGEQFAVLATVTDEGEPWAIPISYGRWADRIVLHGSTGAGLLRAAAAGAPVVLTVVHVDALVVGDRGDGTSSNYRSATVRGSLQRLEGAEKIEALNALLDSYLPGRSSEVPQYTRKELAATMVATLAVEENNWVYKTRTGMPSDPDGQAAGWAGVIPIQTRFGEPVAASWAEGPVPASVRALLDPDDRAEA</sequence>
<dbReference type="AlphaFoldDB" id="A0A383S8A4"/>
<reference evidence="3" key="2">
    <citation type="submission" date="2018-08" db="EMBL/GenBank/DDBJ databases">
        <authorList>
            <person name="Hornung B."/>
        </authorList>
    </citation>
    <scope>NUCLEOTIDE SEQUENCE [LARGE SCALE GENOMIC DNA]</scope>
</reference>
<dbReference type="InterPro" id="IPR012349">
    <property type="entry name" value="Split_barrel_FMN-bd"/>
</dbReference>
<dbReference type="Gene3D" id="2.30.110.10">
    <property type="entry name" value="Electron Transport, Fmn-binding Protein, Chain A"/>
    <property type="match status" value="1"/>
</dbReference>
<dbReference type="PANTHER" id="PTHR34071:SF2">
    <property type="entry name" value="FLAVIN-NUCLEOTIDE-BINDING PROTEIN"/>
    <property type="match status" value="1"/>
</dbReference>
<proteinExistence type="predicted"/>
<name>A0A383S8A4_9ACTN</name>
<dbReference type="EC" id="1.-.-.-" evidence="2"/>
<dbReference type="InterPro" id="IPR024747">
    <property type="entry name" value="Pyridox_Oxase-rel"/>
</dbReference>
<keyword evidence="2" id="KW-0560">Oxidoreductase</keyword>
<gene>
    <name evidence="1" type="ORF">D7U36_06740</name>
    <name evidence="2" type="ORF">PROPAUS_2202</name>
</gene>
<dbReference type="Proteomes" id="UP000263928">
    <property type="component" value="Unassembled WGS sequence"/>
</dbReference>
<dbReference type="Pfam" id="PF12900">
    <property type="entry name" value="Pyridox_ox_2"/>
    <property type="match status" value="1"/>
</dbReference>
<dbReference type="Proteomes" id="UP000279336">
    <property type="component" value="Unassembled WGS sequence"/>
</dbReference>
<dbReference type="PANTHER" id="PTHR34071">
    <property type="entry name" value="5-NITROIMIDAZOLE ANTIBIOTICS RESISTANCE PROTEIN, NIMA-FAMILY-RELATED PROTEIN-RELATED"/>
    <property type="match status" value="1"/>
</dbReference>
<accession>A0A383S8A4</accession>
<dbReference type="EMBL" id="RCIW01000009">
    <property type="protein sequence ID" value="RLP09872.1"/>
    <property type="molecule type" value="Genomic_DNA"/>
</dbReference>
<organism evidence="2 3">
    <name type="scientific">Propionibacterium australiense</name>
    <dbReference type="NCBI Taxonomy" id="119981"/>
    <lineage>
        <taxon>Bacteria</taxon>
        <taxon>Bacillati</taxon>
        <taxon>Actinomycetota</taxon>
        <taxon>Actinomycetes</taxon>
        <taxon>Propionibacteriales</taxon>
        <taxon>Propionibacteriaceae</taxon>
        <taxon>Propionibacterium</taxon>
    </lineage>
</organism>
<evidence type="ECO:0000313" key="1">
    <source>
        <dbReference type="EMBL" id="RLP09872.1"/>
    </source>
</evidence>
<dbReference type="OrthoDB" id="116031at2"/>
<reference evidence="2" key="1">
    <citation type="submission" date="2018-08" db="EMBL/GenBank/DDBJ databases">
        <authorList>
            <person name="Ferrada E.E."/>
            <person name="Latorre B.A."/>
        </authorList>
    </citation>
    <scope>NUCLEOTIDE SEQUENCE [LARGE SCALE GENOMIC DNA]</scope>
    <source>
        <strain evidence="2">Propionibacterium_australiense1</strain>
    </source>
</reference>
<keyword evidence="3" id="KW-1185">Reference proteome</keyword>
<dbReference type="RefSeq" id="WP_119162516.1">
    <property type="nucleotide sequence ID" value="NZ_LR134442.1"/>
</dbReference>
<evidence type="ECO:0000313" key="4">
    <source>
        <dbReference type="Proteomes" id="UP000279336"/>
    </source>
</evidence>
<dbReference type="SUPFAM" id="SSF50475">
    <property type="entry name" value="FMN-binding split barrel"/>
    <property type="match status" value="1"/>
</dbReference>
<dbReference type="EMBL" id="UNQJ01000020">
    <property type="protein sequence ID" value="SYZ34198.1"/>
    <property type="molecule type" value="Genomic_DNA"/>
</dbReference>
<evidence type="ECO:0000313" key="3">
    <source>
        <dbReference type="Proteomes" id="UP000263928"/>
    </source>
</evidence>